<dbReference type="InterPro" id="IPR002008">
    <property type="entry name" value="DNA_pol_X_beta-like"/>
</dbReference>
<dbReference type="Pfam" id="PF10391">
    <property type="entry name" value="DNA_pol_lambd_f"/>
    <property type="match status" value="1"/>
</dbReference>
<dbReference type="PROSITE" id="PS50172">
    <property type="entry name" value="BRCT"/>
    <property type="match status" value="1"/>
</dbReference>
<keyword evidence="9" id="KW-0239">DNA-directed DNA polymerase</keyword>
<gene>
    <name evidence="16" type="ORF">DFH08DRAFT_774050</name>
</gene>
<evidence type="ECO:0000256" key="7">
    <source>
        <dbReference type="ARBA" id="ARBA00022705"/>
    </source>
</evidence>
<dbReference type="Pfam" id="PF14792">
    <property type="entry name" value="DNA_pol_B_palm"/>
    <property type="match status" value="1"/>
</dbReference>
<dbReference type="Gene3D" id="1.10.150.20">
    <property type="entry name" value="5' to 3' exonuclease, C-terminal subdomain"/>
    <property type="match status" value="1"/>
</dbReference>
<feature type="compositionally biased region" description="Acidic residues" evidence="14">
    <location>
        <begin position="590"/>
        <end position="608"/>
    </location>
</feature>
<keyword evidence="4" id="KW-0237">DNA synthesis</keyword>
<dbReference type="CDD" id="cd00141">
    <property type="entry name" value="NT_POLXc"/>
    <property type="match status" value="1"/>
</dbReference>
<feature type="compositionally biased region" description="Basic and acidic residues" evidence="14">
    <location>
        <begin position="309"/>
        <end position="321"/>
    </location>
</feature>
<feature type="active site" description="Nucleophile; Schiff-base intermediate with DNA; for 5'-dRP lyase activity" evidence="13">
    <location>
        <position position="694"/>
    </location>
</feature>
<dbReference type="PANTHER" id="PTHR11276">
    <property type="entry name" value="DNA POLYMERASE TYPE-X FAMILY MEMBER"/>
    <property type="match status" value="1"/>
</dbReference>
<evidence type="ECO:0000256" key="4">
    <source>
        <dbReference type="ARBA" id="ARBA00022634"/>
    </source>
</evidence>
<dbReference type="InterPro" id="IPR001357">
    <property type="entry name" value="BRCT_dom"/>
</dbReference>
<dbReference type="SUPFAM" id="SSF81301">
    <property type="entry name" value="Nucleotidyltransferase"/>
    <property type="match status" value="1"/>
</dbReference>
<sequence length="967" mass="107500">MFDMDIDAFFKAQDIRMNEPEDDLDEFVARRGMAHSPPDLYHVSLEIPEENTPLHREVPTNESLQLPSPTRNTSILGSLAPSSSRDKRVSLDDDRPMYVSPMPTQTSPCRPAPTSRRTSPLPSIPPKSPDDKPVVLKRKESPTKPDKPARKKAAIDPSPVPFSPIEVSPEPVSRKPLSKKPPSTKPKSSNKAVRPSVKIPPAPVPEIIDLSTQSPIEEPDFSVLVSRFEPEATSTQPPVAAARSLFLETKERMEQGLKRNSRMQREKQLKAASKAGRRAAGPSNDGRSDAMSGDESSIISVSSSSRPSSPEHNRKPTDKSSAKVKPKPKTAAPLKMALAKKGKAEKVKMLPHEYAQMLVDQSNEPLDLAVKPRRKVDQFLKGKNIFYTGGDMKWASITTMGRMDLIIKHGGTLVPHFDSALVTHIISEASPIPTLRALGLQKLKEVPPQIPIVKWTWVLSGFISGVTGPLWEYAAFSHRIPPLDFLPRNPGGKGKQRAVTDPSDDVSRIPAAAQAKKQRERSVPDSEDDDDGPNQKPGPRGPLPSPPSSPRHQASSSRVKAEPADDPLAEFYAQARADRDNAFARHGEAEEPDETDVDEALSDSDDEVPTGPPPKRGWTVDSKEVQRKNGPNEFIVKKLEELMMLHKAKPGMDDHWRAFSYQKCLRALRNHPKRIKSFNEARSIRGVGDKTALKIMEIIETGELRRIGYENTEDVQIRAIFQGIYGVGQATAYKWYAAGCRSLEDLEAGKGGVTLTDAQKIGIQFYDDINDRMPREEAQALFDIIKPIALEIDPKLEVQIMGSFRRGKADCGDIDIMITRCPDDGKTHAGILHHLLKALHEAKIITEDLALPENPFDDEAIYRGLCHLPQFGSRRRRIDFLTVPWKSRGAALLYYTGDDIFNRAMRYKANRLGYSLNQKGLHAGVVRDPRNRLVKFNTGNIVASETEEEIFHMLGVPFQQPHERVRG</sequence>
<dbReference type="InterPro" id="IPR027421">
    <property type="entry name" value="DNA_pol_lamdba_lyase_dom_sf"/>
</dbReference>
<dbReference type="Gene3D" id="3.40.50.10190">
    <property type="entry name" value="BRCT domain"/>
    <property type="match status" value="1"/>
</dbReference>
<dbReference type="GO" id="GO:0016829">
    <property type="term" value="F:lyase activity"/>
    <property type="evidence" value="ECO:0007669"/>
    <property type="project" value="UniProtKB-KW"/>
</dbReference>
<dbReference type="GO" id="GO:0005634">
    <property type="term" value="C:nucleus"/>
    <property type="evidence" value="ECO:0007669"/>
    <property type="project" value="TreeGrafter"/>
</dbReference>
<comment type="cofactor">
    <cofactor evidence="1">
        <name>Mn(2+)</name>
        <dbReference type="ChEBI" id="CHEBI:29035"/>
    </cofactor>
</comment>
<evidence type="ECO:0000256" key="12">
    <source>
        <dbReference type="ARBA" id="ARBA00049244"/>
    </source>
</evidence>
<dbReference type="PRINTS" id="PR00870">
    <property type="entry name" value="DNAPOLXBETA"/>
</dbReference>
<dbReference type="Proteomes" id="UP001218218">
    <property type="component" value="Unassembled WGS sequence"/>
</dbReference>
<comment type="catalytic activity">
    <reaction evidence="12">
        <text>DNA(n) + a 2'-deoxyribonucleoside 5'-triphosphate = DNA(n+1) + diphosphate</text>
        <dbReference type="Rhea" id="RHEA:22508"/>
        <dbReference type="Rhea" id="RHEA-COMP:17339"/>
        <dbReference type="Rhea" id="RHEA-COMP:17340"/>
        <dbReference type="ChEBI" id="CHEBI:33019"/>
        <dbReference type="ChEBI" id="CHEBI:61560"/>
        <dbReference type="ChEBI" id="CHEBI:173112"/>
        <dbReference type="EC" id="2.7.7.7"/>
    </reaction>
</comment>
<evidence type="ECO:0000256" key="13">
    <source>
        <dbReference type="PIRSR" id="PIRSR622312-50"/>
    </source>
</evidence>
<feature type="region of interest" description="Disordered" evidence="14">
    <location>
        <begin position="585"/>
        <end position="626"/>
    </location>
</feature>
<evidence type="ECO:0000256" key="2">
    <source>
        <dbReference type="ARBA" id="ARBA00012417"/>
    </source>
</evidence>
<feature type="compositionally biased region" description="Basic and acidic residues" evidence="14">
    <location>
        <begin position="251"/>
        <end position="269"/>
    </location>
</feature>
<feature type="compositionally biased region" description="Basic and acidic residues" evidence="14">
    <location>
        <begin position="128"/>
        <end position="148"/>
    </location>
</feature>
<dbReference type="SUPFAM" id="SSF81585">
    <property type="entry name" value="PsbU/PolX domain-like"/>
    <property type="match status" value="1"/>
</dbReference>
<dbReference type="InterPro" id="IPR002054">
    <property type="entry name" value="DNA-dir_DNA_pol_X"/>
</dbReference>
<protein>
    <recommendedName>
        <fullName evidence="3">DNA polymerase lambda</fullName>
        <ecNumber evidence="2">2.7.7.7</ecNumber>
    </recommendedName>
</protein>
<dbReference type="Gene3D" id="3.30.460.10">
    <property type="entry name" value="Beta Polymerase, domain 2"/>
    <property type="match status" value="1"/>
</dbReference>
<dbReference type="GO" id="GO:0003677">
    <property type="term" value="F:DNA binding"/>
    <property type="evidence" value="ECO:0007669"/>
    <property type="project" value="InterPro"/>
</dbReference>
<feature type="compositionally biased region" description="Low complexity" evidence="14">
    <location>
        <begin position="296"/>
        <end position="308"/>
    </location>
</feature>
<dbReference type="SUPFAM" id="SSF47802">
    <property type="entry name" value="DNA polymerase beta, N-terminal domain-like"/>
    <property type="match status" value="1"/>
</dbReference>
<accession>A0AAD7AAI8</accession>
<organism evidence="16 17">
    <name type="scientific">Mycena albidolilacea</name>
    <dbReference type="NCBI Taxonomy" id="1033008"/>
    <lineage>
        <taxon>Eukaryota</taxon>
        <taxon>Fungi</taxon>
        <taxon>Dikarya</taxon>
        <taxon>Basidiomycota</taxon>
        <taxon>Agaricomycotina</taxon>
        <taxon>Agaricomycetes</taxon>
        <taxon>Agaricomycetidae</taxon>
        <taxon>Agaricales</taxon>
        <taxon>Marasmiineae</taxon>
        <taxon>Mycenaceae</taxon>
        <taxon>Mycena</taxon>
    </lineage>
</organism>
<feature type="compositionally biased region" description="Polar residues" evidence="14">
    <location>
        <begin position="60"/>
        <end position="83"/>
    </location>
</feature>
<feature type="region of interest" description="Disordered" evidence="14">
    <location>
        <begin position="251"/>
        <end position="333"/>
    </location>
</feature>
<dbReference type="PRINTS" id="PR00869">
    <property type="entry name" value="DNAPOLX"/>
</dbReference>
<dbReference type="InterPro" id="IPR036420">
    <property type="entry name" value="BRCT_dom_sf"/>
</dbReference>
<evidence type="ECO:0000313" key="16">
    <source>
        <dbReference type="EMBL" id="KAJ7353076.1"/>
    </source>
</evidence>
<evidence type="ECO:0000256" key="1">
    <source>
        <dbReference type="ARBA" id="ARBA00001936"/>
    </source>
</evidence>
<dbReference type="Pfam" id="PF14791">
    <property type="entry name" value="DNA_pol_B_thumb"/>
    <property type="match status" value="1"/>
</dbReference>
<feature type="region of interest" description="Disordered" evidence="14">
    <location>
        <begin position="51"/>
        <end position="213"/>
    </location>
</feature>
<evidence type="ECO:0000313" key="17">
    <source>
        <dbReference type="Proteomes" id="UP001218218"/>
    </source>
</evidence>
<evidence type="ECO:0000256" key="14">
    <source>
        <dbReference type="SAM" id="MobiDB-lite"/>
    </source>
</evidence>
<dbReference type="SMART" id="SM00483">
    <property type="entry name" value="POLXc"/>
    <property type="match status" value="1"/>
</dbReference>
<dbReference type="EMBL" id="JARIHO010000011">
    <property type="protein sequence ID" value="KAJ7353076.1"/>
    <property type="molecule type" value="Genomic_DNA"/>
</dbReference>
<feature type="domain" description="BRCT" evidence="15">
    <location>
        <begin position="375"/>
        <end position="475"/>
    </location>
</feature>
<dbReference type="Pfam" id="PF14716">
    <property type="entry name" value="HHH_8"/>
    <property type="match status" value="1"/>
</dbReference>
<feature type="compositionally biased region" description="Pro residues" evidence="14">
    <location>
        <begin position="539"/>
        <end position="549"/>
    </location>
</feature>
<feature type="region of interest" description="Disordered" evidence="14">
    <location>
        <begin position="484"/>
        <end position="565"/>
    </location>
</feature>
<keyword evidence="7" id="KW-0235">DNA replication</keyword>
<feature type="compositionally biased region" description="Basic and acidic residues" evidence="14">
    <location>
        <begin position="84"/>
        <end position="96"/>
    </location>
</feature>
<dbReference type="InterPro" id="IPR028207">
    <property type="entry name" value="DNA_pol_B_palm_palm"/>
</dbReference>
<dbReference type="AlphaFoldDB" id="A0AAD7AAI8"/>
<proteinExistence type="predicted"/>
<keyword evidence="6" id="KW-0548">Nucleotidyltransferase</keyword>
<keyword evidence="10" id="KW-0234">DNA repair</keyword>
<name>A0AAD7AAI8_9AGAR</name>
<dbReference type="InterPro" id="IPR029398">
    <property type="entry name" value="PolB_thumb"/>
</dbReference>
<dbReference type="InterPro" id="IPR037160">
    <property type="entry name" value="DNA_Pol_thumb_sf"/>
</dbReference>
<dbReference type="InterPro" id="IPR010996">
    <property type="entry name" value="HHH_MUS81"/>
</dbReference>
<evidence type="ECO:0000256" key="10">
    <source>
        <dbReference type="ARBA" id="ARBA00023204"/>
    </source>
</evidence>
<keyword evidence="5" id="KW-0808">Transferase</keyword>
<dbReference type="InterPro" id="IPR043519">
    <property type="entry name" value="NT_sf"/>
</dbReference>
<reference evidence="16" key="1">
    <citation type="submission" date="2023-03" db="EMBL/GenBank/DDBJ databases">
        <title>Massive genome expansion in bonnet fungi (Mycena s.s.) driven by repeated elements and novel gene families across ecological guilds.</title>
        <authorList>
            <consortium name="Lawrence Berkeley National Laboratory"/>
            <person name="Harder C.B."/>
            <person name="Miyauchi S."/>
            <person name="Viragh M."/>
            <person name="Kuo A."/>
            <person name="Thoen E."/>
            <person name="Andreopoulos B."/>
            <person name="Lu D."/>
            <person name="Skrede I."/>
            <person name="Drula E."/>
            <person name="Henrissat B."/>
            <person name="Morin E."/>
            <person name="Kohler A."/>
            <person name="Barry K."/>
            <person name="LaButti K."/>
            <person name="Morin E."/>
            <person name="Salamov A."/>
            <person name="Lipzen A."/>
            <person name="Mereny Z."/>
            <person name="Hegedus B."/>
            <person name="Baldrian P."/>
            <person name="Stursova M."/>
            <person name="Weitz H."/>
            <person name="Taylor A."/>
            <person name="Grigoriev I.V."/>
            <person name="Nagy L.G."/>
            <person name="Martin F."/>
            <person name="Kauserud H."/>
        </authorList>
    </citation>
    <scope>NUCLEOTIDE SEQUENCE</scope>
    <source>
        <strain evidence="16">CBHHK002</strain>
    </source>
</reference>
<dbReference type="SUPFAM" id="SSF52113">
    <property type="entry name" value="BRCT domain"/>
    <property type="match status" value="1"/>
</dbReference>
<evidence type="ECO:0000256" key="11">
    <source>
        <dbReference type="ARBA" id="ARBA00023239"/>
    </source>
</evidence>
<dbReference type="Gene3D" id="3.30.210.10">
    <property type="entry name" value="DNA polymerase, thumb domain"/>
    <property type="match status" value="1"/>
</dbReference>
<dbReference type="GO" id="GO:0006303">
    <property type="term" value="P:double-strand break repair via nonhomologous end joining"/>
    <property type="evidence" value="ECO:0007669"/>
    <property type="project" value="TreeGrafter"/>
</dbReference>
<dbReference type="InterPro" id="IPR022312">
    <property type="entry name" value="DNA_pol_X"/>
</dbReference>
<evidence type="ECO:0000256" key="5">
    <source>
        <dbReference type="ARBA" id="ARBA00022679"/>
    </source>
</evidence>
<dbReference type="Gene3D" id="1.10.150.110">
    <property type="entry name" value="DNA polymerase beta, N-terminal domain-like"/>
    <property type="match status" value="1"/>
</dbReference>
<comment type="caution">
    <text evidence="16">The sequence shown here is derived from an EMBL/GenBank/DDBJ whole genome shotgun (WGS) entry which is preliminary data.</text>
</comment>
<dbReference type="InterPro" id="IPR018944">
    <property type="entry name" value="DNA_pol_lambd_fingers_domain"/>
</dbReference>
<evidence type="ECO:0000256" key="9">
    <source>
        <dbReference type="ARBA" id="ARBA00022932"/>
    </source>
</evidence>
<feature type="compositionally biased region" description="Low complexity" evidence="14">
    <location>
        <begin position="270"/>
        <end position="283"/>
    </location>
</feature>
<evidence type="ECO:0000256" key="3">
    <source>
        <dbReference type="ARBA" id="ARBA00016513"/>
    </source>
</evidence>
<evidence type="ECO:0000256" key="8">
    <source>
        <dbReference type="ARBA" id="ARBA00022763"/>
    </source>
</evidence>
<keyword evidence="17" id="KW-1185">Reference proteome</keyword>
<dbReference type="GO" id="GO:0003887">
    <property type="term" value="F:DNA-directed DNA polymerase activity"/>
    <property type="evidence" value="ECO:0007669"/>
    <property type="project" value="UniProtKB-KW"/>
</dbReference>
<dbReference type="EC" id="2.7.7.7" evidence="2"/>
<keyword evidence="8" id="KW-0227">DNA damage</keyword>
<evidence type="ECO:0000256" key="6">
    <source>
        <dbReference type="ARBA" id="ARBA00022695"/>
    </source>
</evidence>
<evidence type="ECO:0000259" key="15">
    <source>
        <dbReference type="PROSITE" id="PS50172"/>
    </source>
</evidence>
<keyword evidence="11" id="KW-0456">Lyase</keyword>
<dbReference type="PANTHER" id="PTHR11276:SF28">
    <property type="entry name" value="DNA POLYMERASE LAMBDA"/>
    <property type="match status" value="1"/>
</dbReference>